<feature type="domain" description="ABC transporter" evidence="8">
    <location>
        <begin position="5"/>
        <end position="251"/>
    </location>
</feature>
<evidence type="ECO:0000256" key="7">
    <source>
        <dbReference type="ARBA" id="ARBA00023136"/>
    </source>
</evidence>
<evidence type="ECO:0000256" key="2">
    <source>
        <dbReference type="ARBA" id="ARBA00005417"/>
    </source>
</evidence>
<keyword evidence="5" id="KW-0547">Nucleotide-binding</keyword>
<dbReference type="PANTHER" id="PTHR43166:SF9">
    <property type="entry name" value="GLUTAMATE_ASPARTATE IMPORT ATP-BINDING PROTEIN GLTL"/>
    <property type="match status" value="1"/>
</dbReference>
<evidence type="ECO:0000256" key="4">
    <source>
        <dbReference type="ARBA" id="ARBA00022475"/>
    </source>
</evidence>
<evidence type="ECO:0000256" key="3">
    <source>
        <dbReference type="ARBA" id="ARBA00022448"/>
    </source>
</evidence>
<proteinExistence type="inferred from homology"/>
<keyword evidence="3" id="KW-0813">Transport</keyword>
<dbReference type="PROSITE" id="PS50893">
    <property type="entry name" value="ABC_TRANSPORTER_2"/>
    <property type="match status" value="1"/>
</dbReference>
<accession>A0ABT4QE92</accession>
<dbReference type="Pfam" id="PF00005">
    <property type="entry name" value="ABC_tran"/>
    <property type="match status" value="1"/>
</dbReference>
<comment type="similarity">
    <text evidence="2">Belongs to the ABC transporter superfamily.</text>
</comment>
<keyword evidence="10" id="KW-1185">Reference proteome</keyword>
<dbReference type="InterPro" id="IPR003439">
    <property type="entry name" value="ABC_transporter-like_ATP-bd"/>
</dbReference>
<protein>
    <submittedName>
        <fullName evidence="9">ATP-binding cassette domain-containing protein</fullName>
    </submittedName>
</protein>
<evidence type="ECO:0000256" key="5">
    <source>
        <dbReference type="ARBA" id="ARBA00022741"/>
    </source>
</evidence>
<dbReference type="SMART" id="SM00382">
    <property type="entry name" value="AAA"/>
    <property type="match status" value="1"/>
</dbReference>
<reference evidence="9 10" key="1">
    <citation type="submission" date="2022-12" db="EMBL/GenBank/DDBJ databases">
        <title>Draft genome sequence of Paenibacillus sp. dW9.</title>
        <authorList>
            <person name="Choi E.-W."/>
            <person name="Kim D.-U."/>
        </authorList>
    </citation>
    <scope>NUCLEOTIDE SEQUENCE [LARGE SCALE GENOMIC DNA]</scope>
    <source>
        <strain evidence="10">dW9</strain>
    </source>
</reference>
<evidence type="ECO:0000313" key="9">
    <source>
        <dbReference type="EMBL" id="MCZ8515201.1"/>
    </source>
</evidence>
<dbReference type="InterPro" id="IPR050086">
    <property type="entry name" value="MetN_ABC_transporter-like"/>
</dbReference>
<keyword evidence="6 9" id="KW-0067">ATP-binding</keyword>
<comment type="caution">
    <text evidence="9">The sequence shown here is derived from an EMBL/GenBank/DDBJ whole genome shotgun (WGS) entry which is preliminary data.</text>
</comment>
<dbReference type="Proteomes" id="UP001527882">
    <property type="component" value="Unassembled WGS sequence"/>
</dbReference>
<evidence type="ECO:0000313" key="10">
    <source>
        <dbReference type="Proteomes" id="UP001527882"/>
    </source>
</evidence>
<dbReference type="RefSeq" id="WP_269883734.1">
    <property type="nucleotide sequence ID" value="NZ_JAQAGZ010000016.1"/>
</dbReference>
<organism evidence="9 10">
    <name type="scientific">Paenibacillus gyeongsangnamensis</name>
    <dbReference type="NCBI Taxonomy" id="3388067"/>
    <lineage>
        <taxon>Bacteria</taxon>
        <taxon>Bacillati</taxon>
        <taxon>Bacillota</taxon>
        <taxon>Bacilli</taxon>
        <taxon>Bacillales</taxon>
        <taxon>Paenibacillaceae</taxon>
        <taxon>Paenibacillus</taxon>
    </lineage>
</organism>
<dbReference type="SUPFAM" id="SSF52540">
    <property type="entry name" value="P-loop containing nucleoside triphosphate hydrolases"/>
    <property type="match status" value="1"/>
</dbReference>
<sequence>MENLLSIEHLSKSFTLHNLNKHIKAVEDVNLHLKEGEFVGITGKSGSGKSTVLKCIYRTYLPESGSIWYESKRFGRIDLAAAPERTIIELRKYEIGYVSQFLNVMPRTTAKELVRHATLEMGHGAAFAEEETVKMLEHFELDRSLWDSYPATFSGGEKLRLNIARAMVKRPRLLLLDEPTASLDQASKEKVKVLIEQLMSEGTTMLGIFHDLEFMQNLCSREYQIRGGRIFMKEPQENITTTSYYPDIPLI</sequence>
<keyword evidence="4" id="KW-1003">Cell membrane</keyword>
<evidence type="ECO:0000256" key="1">
    <source>
        <dbReference type="ARBA" id="ARBA00004202"/>
    </source>
</evidence>
<gene>
    <name evidence="9" type="ORF">O9H85_22835</name>
</gene>
<dbReference type="EMBL" id="JAQAGZ010000016">
    <property type="protein sequence ID" value="MCZ8515201.1"/>
    <property type="molecule type" value="Genomic_DNA"/>
</dbReference>
<dbReference type="GO" id="GO:0005524">
    <property type="term" value="F:ATP binding"/>
    <property type="evidence" value="ECO:0007669"/>
    <property type="project" value="UniProtKB-KW"/>
</dbReference>
<dbReference type="InterPro" id="IPR027417">
    <property type="entry name" value="P-loop_NTPase"/>
</dbReference>
<dbReference type="InterPro" id="IPR003593">
    <property type="entry name" value="AAA+_ATPase"/>
</dbReference>
<comment type="subcellular location">
    <subcellularLocation>
        <location evidence="1">Cell membrane</location>
        <topology evidence="1">Peripheral membrane protein</topology>
    </subcellularLocation>
</comment>
<name>A0ABT4QE92_9BACL</name>
<dbReference type="PANTHER" id="PTHR43166">
    <property type="entry name" value="AMINO ACID IMPORT ATP-BINDING PROTEIN"/>
    <property type="match status" value="1"/>
</dbReference>
<evidence type="ECO:0000259" key="8">
    <source>
        <dbReference type="PROSITE" id="PS50893"/>
    </source>
</evidence>
<dbReference type="Gene3D" id="3.40.50.300">
    <property type="entry name" value="P-loop containing nucleotide triphosphate hydrolases"/>
    <property type="match status" value="1"/>
</dbReference>
<evidence type="ECO:0000256" key="6">
    <source>
        <dbReference type="ARBA" id="ARBA00022840"/>
    </source>
</evidence>
<keyword evidence="7" id="KW-0472">Membrane</keyword>